<dbReference type="Gene3D" id="3.30.750.24">
    <property type="entry name" value="STAS domain"/>
    <property type="match status" value="1"/>
</dbReference>
<dbReference type="RefSeq" id="WP_054535477.1">
    <property type="nucleotide sequence ID" value="NZ_LGKP01000025.1"/>
</dbReference>
<feature type="transmembrane region" description="Helical" evidence="2">
    <location>
        <begin position="61"/>
        <end position="79"/>
    </location>
</feature>
<evidence type="ECO:0000313" key="4">
    <source>
        <dbReference type="EMBL" id="KPL85202.1"/>
    </source>
</evidence>
<comment type="caution">
    <text evidence="4">The sequence shown here is derived from an EMBL/GenBank/DDBJ whole genome shotgun (WGS) entry which is preliminary data.</text>
</comment>
<dbReference type="EMBL" id="LGKP01000025">
    <property type="protein sequence ID" value="KPL85202.1"/>
    <property type="molecule type" value="Genomic_DNA"/>
</dbReference>
<dbReference type="AlphaFoldDB" id="A0A0N8GR11"/>
<dbReference type="CDD" id="cd07041">
    <property type="entry name" value="STAS_RsbR_RsbS_like"/>
    <property type="match status" value="1"/>
</dbReference>
<feature type="transmembrane region" description="Helical" evidence="2">
    <location>
        <begin position="117"/>
        <end position="133"/>
    </location>
</feature>
<evidence type="ECO:0000256" key="2">
    <source>
        <dbReference type="SAM" id="Phobius"/>
    </source>
</evidence>
<feature type="domain" description="STAS" evidence="3">
    <location>
        <begin position="260"/>
        <end position="371"/>
    </location>
</feature>
<keyword evidence="2" id="KW-0812">Transmembrane</keyword>
<feature type="transmembrane region" description="Helical" evidence="2">
    <location>
        <begin position="170"/>
        <end position="189"/>
    </location>
</feature>
<feature type="transmembrane region" description="Helical" evidence="2">
    <location>
        <begin position="140"/>
        <end position="158"/>
    </location>
</feature>
<dbReference type="OrthoDB" id="158097at2"/>
<sequence length="380" mass="42180">MLKRWRVWLDQLPQQNLIERRQARAFQAIVLGLFVIAVFGVISSALIFVIFPATADTFKQLLMAMGAYSIMGIGSAIALHQVRHDALQRAAIIVSGSIQLMLLLGYAVVGILRENSTYGFVFFTIPLIISALLNNRRVLIINAAISIVIVMLVGILEYTDILKPIDMLESFWVVFVTIIIGISSQALLVERFGSSLHMEIYTLLQREDEAQQLHNLLEQKVAKRNQSLQTALDELAQREHGLQQALEELQISQTIVAQLNIPVIPVLPRVLIAPLIGEMAADHAQSLKNDIFAAIERVHAHTIILDITGVSLIDQVVAETIIQIAQASRLLGTQTILVGLRPEVATALVNLNLQVNMVKNYLTLEKAMQPLLQPHIRRAA</sequence>
<keyword evidence="1" id="KW-0175">Coiled coil</keyword>
<gene>
    <name evidence="4" type="ORF">SE18_16040</name>
</gene>
<dbReference type="STRING" id="70996.SE18_16040"/>
<dbReference type="Proteomes" id="UP000050277">
    <property type="component" value="Unassembled WGS sequence"/>
</dbReference>
<protein>
    <recommendedName>
        <fullName evidence="3">STAS domain-containing protein</fullName>
    </recommendedName>
</protein>
<keyword evidence="2" id="KW-1133">Transmembrane helix</keyword>
<dbReference type="PANTHER" id="PTHR33745:SF1">
    <property type="entry name" value="RSBT ANTAGONIST PROTEIN RSBS"/>
    <property type="match status" value="1"/>
</dbReference>
<keyword evidence="2" id="KW-0472">Membrane</keyword>
<evidence type="ECO:0000256" key="1">
    <source>
        <dbReference type="SAM" id="Coils"/>
    </source>
</evidence>
<reference evidence="4 5" key="1">
    <citation type="submission" date="2015-07" db="EMBL/GenBank/DDBJ databases">
        <title>Whole genome sequence of Herpetosiphon geysericola DSM 7119.</title>
        <authorList>
            <person name="Hemp J."/>
            <person name="Ward L.M."/>
            <person name="Pace L.A."/>
            <person name="Fischer W.W."/>
        </authorList>
    </citation>
    <scope>NUCLEOTIDE SEQUENCE [LARGE SCALE GENOMIC DNA]</scope>
    <source>
        <strain evidence="4 5">DSM 7119</strain>
    </source>
</reference>
<dbReference type="SUPFAM" id="SSF52091">
    <property type="entry name" value="SpoIIaa-like"/>
    <property type="match status" value="1"/>
</dbReference>
<dbReference type="InterPro" id="IPR002645">
    <property type="entry name" value="STAS_dom"/>
</dbReference>
<dbReference type="InterPro" id="IPR051932">
    <property type="entry name" value="Bact_StressResp_Reg"/>
</dbReference>
<dbReference type="Pfam" id="PF01740">
    <property type="entry name" value="STAS"/>
    <property type="match status" value="1"/>
</dbReference>
<feature type="transmembrane region" description="Helical" evidence="2">
    <location>
        <begin position="28"/>
        <end position="55"/>
    </location>
</feature>
<accession>A0A0N8GR11</accession>
<organism evidence="4 5">
    <name type="scientific">Herpetosiphon geysericola</name>
    <dbReference type="NCBI Taxonomy" id="70996"/>
    <lineage>
        <taxon>Bacteria</taxon>
        <taxon>Bacillati</taxon>
        <taxon>Chloroflexota</taxon>
        <taxon>Chloroflexia</taxon>
        <taxon>Herpetosiphonales</taxon>
        <taxon>Herpetosiphonaceae</taxon>
        <taxon>Herpetosiphon</taxon>
    </lineage>
</organism>
<feature type="coiled-coil region" evidence="1">
    <location>
        <begin position="206"/>
        <end position="252"/>
    </location>
</feature>
<dbReference type="InterPro" id="IPR036513">
    <property type="entry name" value="STAS_dom_sf"/>
</dbReference>
<keyword evidence="5" id="KW-1185">Reference proteome</keyword>
<dbReference type="PROSITE" id="PS50801">
    <property type="entry name" value="STAS"/>
    <property type="match status" value="1"/>
</dbReference>
<name>A0A0N8GR11_9CHLR</name>
<evidence type="ECO:0000259" key="3">
    <source>
        <dbReference type="PROSITE" id="PS50801"/>
    </source>
</evidence>
<evidence type="ECO:0000313" key="5">
    <source>
        <dbReference type="Proteomes" id="UP000050277"/>
    </source>
</evidence>
<dbReference type="PANTHER" id="PTHR33745">
    <property type="entry name" value="RSBT ANTAGONIST PROTEIN RSBS-RELATED"/>
    <property type="match status" value="1"/>
</dbReference>
<feature type="transmembrane region" description="Helical" evidence="2">
    <location>
        <begin position="91"/>
        <end position="111"/>
    </location>
</feature>
<proteinExistence type="predicted"/>